<keyword evidence="5" id="KW-1185">Reference proteome</keyword>
<sequence length="4126" mass="432460">MPTPNAEVIYYVELDAAFWAVMADGQWIMILPHQMLMDVPVHKLTSKAIEVDDSGNGYSFIDGVKIHIPQNVIQLSTIENNAEPQEQEQRESRNQSDSASEQQDGLNLIYQVVRSDNDSVIAESGFTTQGDQLTPQANNQFPANQQDTFIPITLTVEFIDIDGYLNQFEVPKVILSGSAINAADGQILELTITDSLGLSQRFSVTAFNQQWQLDAVDLQSFAEGELNAVITASTYPGEVTSDTDSSIKDTLAEISIEVDTGNDTVLNAREIKRVDMEGVAKNIEDGQTVTITVTDINGLQLTFTTSVLNGLWQLENKDLSSLAEGPLQFTAHSIDVAGNPANGLAEAYKESQAAITIAAIDNDGVLNQVEAGQSVLAGVVRNVEDGRPVEVFVTDINGKTLVFNSITRNGTWLLDGIDLSSLAEGELTLRAITSDFEGNIGTSTNTVLKDTLASVTIEIVDNDQVINSQEQQAITVRGTVSNIENGQTVTVLLSDGLGNERSFTTVVTAGAWQLSGVDLTGFADGSLTATVSVADAAGNLATATDTIAVDILASITIDVDTGNDTVLNAREMLRVDMSGDVTDIEDGQMVTIVVTDNAGQQLQFNAIVTNGSWQLQDKDLSSLADGPLTFSASATDLAGNAASAIDNAYKESQAAITISAIDNDGVLNQTEVAQSVLGGFVYNVEDGRPVEVFVTDINGKTLVFNSITRNGTWLLDGIDLSSLAEGELTLRAITSDFEGNIGTSTNTVLKDTLASVTIEIVDNDQVINSQEQQAVTVRGTVSNIEDGQTLTVILSDGLGNERSYTTVVTAGTWQLLGLDLTGFADGSLTATVSVTDAAGNLATATDTIAVDILASITIDVDTGTDAVINAAEMTMVDLSGTVTDIEAGQTVTVTVTDINGKTLTFTTMVVGSGWQIDNADLSSLSDGALSFSASVSDVAGNVVDATTSADKDSLASITVEIVDDNGVINSEEQQAVRVRGTVSNIEDGQVVTVILSDGLGNERSFTTVVTAGAWQLSGLDLTGFADGSLTATVSVADAAGNLATATDSIAVDILASITIDVDTGSDTVINAREMLRVDMSGEVTDIEDGQRVSITVTDNAGQQLQFMAIVINGQWQLQDKDLSSLADGPLTFSASATDLAGNTASATDNAYKESQAAITISAIDNDGVLNQTEVGQSVLGGFVYNVEDGRPVEVFVTDINGKTLVFNSITRNGTWLLDGIDLSSLAEGELTLRAITSDFEGNIGTSTNTVLKDTLASVTIEIVDNDQVINSQELQSVTVQGTVSNIEDGQTVTVFLSDGLGNERSYTTVVTAGTWQLSGLDLSGFADGSLTATVSVTDAAGNLATATDTIAVDILASITIDVDTGTDAVINAAEMTMVDLSGTVTDIEAGQTVTVTVTDINGKTLTFTTMVVGSGWQIDGADLSSLSDGALSFSASVSDVAGNVVDATTSADKDSLASITVEIVDDNGLINTAESKDATLAGTVTNIENGRPVVITVTDVNGKTITYNSVVVNGTWQVENVDLSVFADGQLSLQASSSDLAGNPAVANNTAILDTQISIDIDTGADGFDAALFIYGVQKSLSGTTTGVEAGQTVVLNLSDGVNSISFSAVVAADGSWLFDNIDVAGLNRRASWSLDVTATDQAGNSATDAMPTLLVPDIASLYEVVLNVSSSTSVEVPIDIFDADVSITAEQSRLLLLTSEGQALSINVAADGQSFVLTRDGDGKVVMTASLSASSLNVTLFQPLDELNNKNVLSYIRLSGLQNDADGTSEEIITYAVLNIRDSRAFAFDDHAFVVEDTVAVGSLLGNDYTVEGPLTVTSINYNGTDYPVTPGAAAIINTPQGVITIQSNGSWSFNVADNLDNLVLQEVELVYTVVDVDGSSANANAIFTIADGVAGSMADVIGTNTEADIDAAAQSTLKTFTVTAGSDTLIADSIRFTALTPFQLANLGLTSSGAALKFELSNNGKTLTAKTDNAAATVVFSITLSASNTGDDLSVDAVFNQSAPLDHLSNDLIEIITQVTATDLDGTDINQGNLTWQVSDGNSPTLANISQLTFDENNLIGSAIVKNGSFDVLVGSDAVASVGFAALGLQPKLTVAGELIQYQISADGLTLTGHTGDVNSPVFVIELSETWSATSDSINQAYSFTLFKAFDQTFSEDIDFSLLVTDFDGDSSAATLTVTVQDADAATINDINLSVSELPSITAFDNTATGSFNVTASKDPIVDISFGVTDGAEVKNAAGITLTQNGSALYWVVKDGGASLDAVTADGVLVFTMRLPTNIDIGAETSGTVELDFKLVSAIDHLGAADVLDTLNVMVNIRDSDNTVSSAQVSVAIYDGQNAILPNALQLNINEGNLTTSNPISTSEVLSTSSGSDKIIAITLTDGFSFGGVFSGGDKVILNTTANSNGWYVATTETGGDKVFQIRFNANGKVEFKQFKALDHANANGENSLDLVFEVNAIDADNDKSAAQTITVTVKDDIPEDTAKTLEFFESNGDVYSVQMFSATQQGADGAKVTQITYKGVVYAVGATIELFTDANPSVVKYGELVVDEKGLATITTFEFAYNEQQFSEDVLLQITDADGDIATDTLTIIAKDAEGSVEVFNTQFIEDTNTIFGVEARPGDIDESEFVISMVFDATALQGGILLLDGVEVPKDADGNYILSILNGLLTEDLLTRVAIPNGDLSYQPIEDGSDATASAAFVITVNITGKPPVTTTVPITVESVADTPTWDTGSEFSYLVNEDADAFNINIHASSKDETNVDPQGSETVTYVITDISAGLTLTVLGVTVTDGMSISQMQLDNLLATVGENLAGEFSFNVQAKTTESDNRDSALSSVETVTIDVVPIADKPTLTTQNIRSDEDAPILLNAVVSGTLTDTSGSEFLSFEFTLPDGWSIDSPSASFNGSVWTVLASEVDSGVAKLMPADDVSSANLGQFSISVRSFATETSQDGVDPADGVIHPNPRYSDASTVTVTLTGVANDQPVINADPNIWAIDNATGVISNVVAFNEDDNIALDFTIVSSDDDGSESLDLRVTGLPEGVIFVDSAGNAVNLPVVDFINNQPVYGVSASLLASLSLQPVADFSGQISLSIFVQSTELDGDSADYELTLNIDIAPVIDANAASLATLSYGYEDQAIPLDFTPNLNADTDGSETVTGLIIPFQGANGFILTLDGSKVTIPVGGLDVTTLLDSTSPTLEALLQSGRLAAVPPQDADGSFSFAVSYQITDTSETGTVVSEYVATEITVVVDAVVDLTTHLQSEQGLLVSTDGNAIDLTGQGLFFDGDIDGSEVLDYVVITVPSGDGWYVYHPNGAIDDGDGRWIIPVDGMTSDTVQEYALDLLAGATIISEFATGIEQITLEARVLDRDDAEIISTSFEVQFTQGAGSSQATAVGQLQINPADAIEDTTIDFSGHLNQVLSGDNNDLISFRVLASDLPEGGYFTGSDVTAVYDASGENIIEFVFTSASLGNLKLHNISEDYAGELHIPIRIIATDTLSGDTKIDDSQSLEVEITPVADGVELIVANRVMQEDAPIPLGISLVFDDPDASPTTGGSEQILFGDSNNPITITLLDGGAINDITGLWSLKAGTTDTWEFTGTTMAALNLSLGLLEFVPTEHLSGDFRLKLSATTLDTASINGIDVTDQSAFENTFTIEVTPVTDAANLPGDTQIFTGQEDGLIALSGLDMSNLGLIDQDGSEVIYLTIQGVPSGAVLYFQDGANLVQLPNEGKDGGSFNGSPTFSWAVTPAQLAGLVLQPPLDFSGDIPLSVQAITQELGTTDFVTSSANIVVGVSPVADGIEVITAPESQYTSLEDEVINIDLNAKINEFDGTELISVKVIISSADASALVGLESIKVGNNLVSLQYDAANNNYFAVVTALSPVTQLQIFPGDLAFGTLDVQLELSSFDTGVVLGSIETDTSTAEMLNFEVEITPEVDAPVWTQVGDVIANDVNNVALNLGISLQNPALNESGLLTIYGVPDGMTLSAGSQNGDKWVVDFIDVGSLKIIGAQDGDSFDLTLDPTAVLGTDTAEGDVEVITVTVDVSAPAIMSFAEMRALSLQDEMRMEQMLEHKENLREAVLANAIKQSFEQNSEPQPLGLNQHSEYEYGSLPNDAISRLEEDMALLSQQP</sequence>
<evidence type="ECO:0000313" key="5">
    <source>
        <dbReference type="Proteomes" id="UP001271263"/>
    </source>
</evidence>
<dbReference type="EMBL" id="JAPMLD010000006">
    <property type="protein sequence ID" value="MDW4825142.1"/>
    <property type="molecule type" value="Genomic_DNA"/>
</dbReference>
<evidence type="ECO:0000313" key="4">
    <source>
        <dbReference type="Proteomes" id="UP001259340"/>
    </source>
</evidence>
<feature type="region of interest" description="Disordered" evidence="1">
    <location>
        <begin position="81"/>
        <end position="101"/>
    </location>
</feature>
<name>A0AAW8NWG1_9GAMM</name>
<gene>
    <name evidence="2" type="ORF">OS133_19525</name>
    <name evidence="3" type="ORF">OS134_13825</name>
</gene>
<dbReference type="NCBIfam" id="TIGR03660">
    <property type="entry name" value="T1SS_rpt_143"/>
    <property type="match status" value="1"/>
</dbReference>
<dbReference type="EMBL" id="JAPMLE010000001">
    <property type="protein sequence ID" value="MDR8525813.1"/>
    <property type="molecule type" value="Genomic_DNA"/>
</dbReference>
<evidence type="ECO:0000313" key="2">
    <source>
        <dbReference type="EMBL" id="MDR8525813.1"/>
    </source>
</evidence>
<dbReference type="RefSeq" id="WP_310655798.1">
    <property type="nucleotide sequence ID" value="NZ_JAPMLA010000004.1"/>
</dbReference>
<evidence type="ECO:0000256" key="1">
    <source>
        <dbReference type="SAM" id="MobiDB-lite"/>
    </source>
</evidence>
<reference evidence="2" key="2">
    <citation type="submission" date="2022-11" db="EMBL/GenBank/DDBJ databases">
        <title>Prophages regulate Shewanella fidelis motility and biofilm formation: implications for gut colonization dynamics in Ciona robusta.</title>
        <authorList>
            <person name="Natarajan O."/>
            <person name="Gibboney S.L."/>
            <person name="Young M.N."/>
            <person name="Lim S.J."/>
            <person name="Pluta N."/>
            <person name="Atkinson C.G.F."/>
            <person name="Leigh B.A."/>
            <person name="Liberti A."/>
            <person name="Kees E."/>
            <person name="Breitbart M."/>
            <person name="Gralnick J."/>
            <person name="Dishaw L.J."/>
        </authorList>
    </citation>
    <scope>NUCLEOTIDE SEQUENCE</scope>
    <source>
        <strain evidence="2">3313</strain>
    </source>
</reference>
<accession>A0AAW8NWG1</accession>
<evidence type="ECO:0000313" key="3">
    <source>
        <dbReference type="EMBL" id="MDW4825142.1"/>
    </source>
</evidence>
<organism evidence="2 4">
    <name type="scientific">Shewanella fidelis</name>
    <dbReference type="NCBI Taxonomy" id="173509"/>
    <lineage>
        <taxon>Bacteria</taxon>
        <taxon>Pseudomonadati</taxon>
        <taxon>Pseudomonadota</taxon>
        <taxon>Gammaproteobacteria</taxon>
        <taxon>Alteromonadales</taxon>
        <taxon>Shewanellaceae</taxon>
        <taxon>Shewanella</taxon>
    </lineage>
</organism>
<reference evidence="3 5" key="1">
    <citation type="journal article" date="2022" name="bioRxiv">
        <title>Prophages regulate Shewanella fidelis 3313 motility and biofilm formation: implications for gut colonization dynamics in Ciona robusta.</title>
        <authorList>
            <person name="Natarajan O."/>
            <person name="Gibboney S.L."/>
            <person name="Young M.N."/>
            <person name="Lim S.J."/>
            <person name="Pluta N."/>
            <person name="Atkinson C.G."/>
            <person name="Leigh B.A."/>
            <person name="Liberti A."/>
            <person name="Kees E.D."/>
            <person name="Breitbart M."/>
            <person name="Gralnick J.A."/>
            <person name="Dishaw L.J."/>
        </authorList>
    </citation>
    <scope>NUCLEOTIDE SEQUENCE [LARGE SCALE GENOMIC DNA]</scope>
    <source>
        <strain evidence="3 5">JG4066</strain>
    </source>
</reference>
<feature type="region of interest" description="Disordered" evidence="1">
    <location>
        <begin position="4087"/>
        <end position="4109"/>
    </location>
</feature>
<dbReference type="InterPro" id="IPR013783">
    <property type="entry name" value="Ig-like_fold"/>
</dbReference>
<feature type="compositionally biased region" description="Polar residues" evidence="1">
    <location>
        <begin position="4087"/>
        <end position="4099"/>
    </location>
</feature>
<comment type="caution">
    <text evidence="2">The sequence shown here is derived from an EMBL/GenBank/DDBJ whole genome shotgun (WGS) entry which is preliminary data.</text>
</comment>
<dbReference type="NCBIfam" id="NF033510">
    <property type="entry name" value="Ca_tandemer"/>
    <property type="match status" value="12"/>
</dbReference>
<dbReference type="Gene3D" id="2.60.40.10">
    <property type="entry name" value="Immunoglobulins"/>
    <property type="match status" value="14"/>
</dbReference>
<protein>
    <submittedName>
        <fullName evidence="2">Adhesin</fullName>
    </submittedName>
</protein>
<dbReference type="Proteomes" id="UP001271263">
    <property type="component" value="Unassembled WGS sequence"/>
</dbReference>
<proteinExistence type="predicted"/>
<dbReference type="InterPro" id="IPR019959">
    <property type="entry name" value="T1SS-143_rpt-cont_dom"/>
</dbReference>
<dbReference type="Proteomes" id="UP001259340">
    <property type="component" value="Unassembled WGS sequence"/>
</dbReference>